<evidence type="ECO:0000313" key="2">
    <source>
        <dbReference type="Proteomes" id="UP000035955"/>
    </source>
</evidence>
<name>A0A0J6SN70_9HYPH</name>
<dbReference type="EMBL" id="LABY01000096">
    <property type="protein sequence ID" value="KMO36660.1"/>
    <property type="molecule type" value="Genomic_DNA"/>
</dbReference>
<evidence type="ECO:0000313" key="1">
    <source>
        <dbReference type="EMBL" id="KMO36660.1"/>
    </source>
</evidence>
<evidence type="ECO:0008006" key="3">
    <source>
        <dbReference type="Google" id="ProtNLM"/>
    </source>
</evidence>
<dbReference type="OrthoDB" id="7059994at2"/>
<gene>
    <name evidence="1" type="ORF">VQ02_14895</name>
</gene>
<dbReference type="Proteomes" id="UP000035955">
    <property type="component" value="Unassembled WGS sequence"/>
</dbReference>
<dbReference type="RefSeq" id="WP_048444983.1">
    <property type="nucleotide sequence ID" value="NZ_LABY01000096.1"/>
</dbReference>
<reference evidence="1 2" key="1">
    <citation type="submission" date="2015-03" db="EMBL/GenBank/DDBJ databases">
        <title>Genome sequencing of Methylobacterium variabile DSM 16961.</title>
        <authorList>
            <person name="Chaudhry V."/>
            <person name="Patil P.B."/>
        </authorList>
    </citation>
    <scope>NUCLEOTIDE SEQUENCE [LARGE SCALE GENOMIC DNA]</scope>
    <source>
        <strain evidence="1 2">DSM 16961</strain>
    </source>
</reference>
<dbReference type="AlphaFoldDB" id="A0A0J6SN70"/>
<dbReference type="PATRIC" id="fig|298794.3.peg.7889"/>
<keyword evidence="2" id="KW-1185">Reference proteome</keyword>
<comment type="caution">
    <text evidence="1">The sequence shown here is derived from an EMBL/GenBank/DDBJ whole genome shotgun (WGS) entry which is preliminary data.</text>
</comment>
<organism evidence="1 2">
    <name type="scientific">Methylobacterium variabile</name>
    <dbReference type="NCBI Taxonomy" id="298794"/>
    <lineage>
        <taxon>Bacteria</taxon>
        <taxon>Pseudomonadati</taxon>
        <taxon>Pseudomonadota</taxon>
        <taxon>Alphaproteobacteria</taxon>
        <taxon>Hyphomicrobiales</taxon>
        <taxon>Methylobacteriaceae</taxon>
        <taxon>Methylobacterium</taxon>
    </lineage>
</organism>
<proteinExistence type="predicted"/>
<protein>
    <recommendedName>
        <fullName evidence="3">DNA-directed DNA polymerase family A palm domain-containing protein</fullName>
    </recommendedName>
</protein>
<sequence length="416" mass="46499">MKALIADLEAHEAKLGLRQRRRDRAALTSFHLAAEAIGVNLLWSTMDPLSRPLAVLRDTSALRGKSRYKPACYGLAFTGVLDLMARPEVALIENLTRGYSYRGGGAAPSTVRPTADFLDRYAPPGLTWRDFQREPEAEVLVLKARKEAGATTSERAEYADTGHTRKLRREVQRINRILQDAPFWFEDDAGSLGLTKGGQMVDPLRRTVWRGFNNSSWKEGGRLWGGAWENMRRADRFRLLRIGSARHPEGEPVCNVDLRSLNPVLCYVLAGLPVPDRDLYDIRGDGTCRAAFKVLLSAMLFASGRFTHMPREAQEEFPPGTKTRDVVAAVERYHAPIAHHFWCGYGYRLTFVESSILLAALDDLNRQGVTALPLHDSVLVARSEAQRAKLALETAFASCTNHFGVSINIDYGEQYQ</sequence>
<accession>A0A0J6SN70</accession>